<dbReference type="Gene3D" id="3.40.50.300">
    <property type="entry name" value="P-loop containing nucleotide triphosphate hydrolases"/>
    <property type="match status" value="1"/>
</dbReference>
<proteinExistence type="predicted"/>
<organism evidence="1">
    <name type="scientific">Trypanosoma vivax (strain Y486)</name>
    <dbReference type="NCBI Taxonomy" id="1055687"/>
    <lineage>
        <taxon>Eukaryota</taxon>
        <taxon>Discoba</taxon>
        <taxon>Euglenozoa</taxon>
        <taxon>Kinetoplastea</taxon>
        <taxon>Metakinetoplastina</taxon>
        <taxon>Trypanosomatida</taxon>
        <taxon>Trypanosomatidae</taxon>
        <taxon>Trypanosoma</taxon>
        <taxon>Duttonella</taxon>
    </lineage>
</organism>
<dbReference type="InterPro" id="IPR027417">
    <property type="entry name" value="P-loop_NTPase"/>
</dbReference>
<accession>G0TYK9</accession>
<dbReference type="EMBL" id="HE573023">
    <property type="protein sequence ID" value="CCC49056.1"/>
    <property type="molecule type" value="Genomic_DNA"/>
</dbReference>
<evidence type="ECO:0000313" key="1">
    <source>
        <dbReference type="EMBL" id="CCC49056.1"/>
    </source>
</evidence>
<gene>
    <name evidence="1" type="ORF">TVY486_0703900</name>
</gene>
<dbReference type="VEuPathDB" id="TriTrypDB:TvY486_0703900"/>
<sequence>MFFKKTMSGVRDLTRRGPLCRQFIEKFTGDTSAESFSFESVLADACKKANISVSSSNILADCERWQKLCSACGNKVSSSHLGKAMLRRRLVRAISERMAVEEVFRLNGHEIDREVISEPLVVLGLPRCNGHQATHVLSRSGLFLTFKQSDTISPSLLLDIDRRDAFLREFRWFKRLYPDFSCVRTINPSQVDDDITLQLMCPQSYAWGLLHGLDEYLLECLQEDQTPVYQQTLRMCKLFQWYKRCGHFSENVLKEVNPINNILEVQKYGTKDSLHRTQWLIYSPFALLSVESLCNVFPDVKLIWVHRALSQCLPSLCSSLSIHNSIYTGKPPSDSQLITMGDKILGMFGSGTEHAISFLANFEKSRMVHWSNRDVKRHATRLATKTLQYYGVNIDRYRRTQMINGQTEYIETFRPLHDAQMPYFGLHDGIVGEAFGSYIYQFEEFAFEKRFGVTLEEYQPLATPADQQSLGSLRVSGGDESALPSFGDTQPMIGHFLQEGKGFK</sequence>
<protein>
    <submittedName>
        <fullName evidence="1">Uncharacterized protein</fullName>
    </submittedName>
</protein>
<dbReference type="SUPFAM" id="SSF52540">
    <property type="entry name" value="P-loop containing nucleoside triphosphate hydrolases"/>
    <property type="match status" value="1"/>
</dbReference>
<reference evidence="1" key="1">
    <citation type="journal article" date="2012" name="Proc. Natl. Acad. Sci. U.S.A.">
        <title>Antigenic diversity is generated by distinct evolutionary mechanisms in African trypanosome species.</title>
        <authorList>
            <person name="Jackson A.P."/>
            <person name="Berry A."/>
            <person name="Aslett M."/>
            <person name="Allison H.C."/>
            <person name="Burton P."/>
            <person name="Vavrova-Anderson J."/>
            <person name="Brown R."/>
            <person name="Browne H."/>
            <person name="Corton N."/>
            <person name="Hauser H."/>
            <person name="Gamble J."/>
            <person name="Gilderthorp R."/>
            <person name="Marcello L."/>
            <person name="McQuillan J."/>
            <person name="Otto T.D."/>
            <person name="Quail M.A."/>
            <person name="Sanders M.J."/>
            <person name="van Tonder A."/>
            <person name="Ginger M.L."/>
            <person name="Field M.C."/>
            <person name="Barry J.D."/>
            <person name="Hertz-Fowler C."/>
            <person name="Berriman M."/>
        </authorList>
    </citation>
    <scope>NUCLEOTIDE SEQUENCE</scope>
    <source>
        <strain evidence="1">Y486</strain>
    </source>
</reference>
<name>G0TYK9_TRYVY</name>
<dbReference type="AlphaFoldDB" id="G0TYK9"/>